<proteinExistence type="predicted"/>
<evidence type="ECO:0000256" key="3">
    <source>
        <dbReference type="ARBA" id="ARBA00023043"/>
    </source>
</evidence>
<dbReference type="PROSITE" id="PS50297">
    <property type="entry name" value="ANK_REP_REGION"/>
    <property type="match status" value="2"/>
</dbReference>
<dbReference type="eggNOG" id="KOG0817">
    <property type="taxonomic scope" value="Eukaryota"/>
</dbReference>
<dbReference type="PROSITE" id="PS00880">
    <property type="entry name" value="ACB_1"/>
    <property type="match status" value="1"/>
</dbReference>
<dbReference type="EnsemblMetazoa" id="HelroT68450">
    <property type="protein sequence ID" value="HelroP68450"/>
    <property type="gene ID" value="HelroG68450"/>
</dbReference>
<dbReference type="Pfam" id="PF00887">
    <property type="entry name" value="ACBP"/>
    <property type="match status" value="1"/>
</dbReference>
<dbReference type="PANTHER" id="PTHR24119">
    <property type="entry name" value="ACYL-COA-BINDING DOMAIN-CONTAINING PROTEIN 6"/>
    <property type="match status" value="1"/>
</dbReference>
<dbReference type="InterPro" id="IPR022408">
    <property type="entry name" value="Acyl-CoA-binding_prot_CS"/>
</dbReference>
<dbReference type="InterPro" id="IPR035984">
    <property type="entry name" value="Acyl-CoA-binding_sf"/>
</dbReference>
<dbReference type="GO" id="GO:0000062">
    <property type="term" value="F:fatty-acyl-CoA binding"/>
    <property type="evidence" value="ECO:0000318"/>
    <property type="project" value="GO_Central"/>
</dbReference>
<dbReference type="SMART" id="SM00248">
    <property type="entry name" value="ANK"/>
    <property type="match status" value="2"/>
</dbReference>
<dbReference type="RefSeq" id="XP_009025233.1">
    <property type="nucleotide sequence ID" value="XM_009026985.1"/>
</dbReference>
<evidence type="ECO:0000259" key="6">
    <source>
        <dbReference type="PROSITE" id="PS51228"/>
    </source>
</evidence>
<dbReference type="InterPro" id="IPR014352">
    <property type="entry name" value="FERM/acyl-CoA-bd_prot_sf"/>
</dbReference>
<accession>T1FZF0</accession>
<dbReference type="SUPFAM" id="SSF48403">
    <property type="entry name" value="Ankyrin repeat"/>
    <property type="match status" value="1"/>
</dbReference>
<dbReference type="SUPFAM" id="SSF47027">
    <property type="entry name" value="Acyl-CoA binding protein"/>
    <property type="match status" value="1"/>
</dbReference>
<protein>
    <recommendedName>
        <fullName evidence="1">Acyl-CoA-binding domain-containing protein 6</fullName>
    </recommendedName>
</protein>
<gene>
    <name evidence="8" type="primary">20214198</name>
    <name evidence="7" type="ORF">HELRODRAFT_68450</name>
</gene>
<feature type="repeat" description="ANK" evidence="5">
    <location>
        <begin position="154"/>
        <end position="186"/>
    </location>
</feature>
<dbReference type="Gene3D" id="1.25.40.20">
    <property type="entry name" value="Ankyrin repeat-containing domain"/>
    <property type="match status" value="1"/>
</dbReference>
<dbReference type="OrthoDB" id="4567at2759"/>
<dbReference type="FunCoup" id="T1FZF0">
    <property type="interactions" value="910"/>
</dbReference>
<dbReference type="EMBL" id="KB097495">
    <property type="protein sequence ID" value="ESN96232.1"/>
    <property type="molecule type" value="Genomic_DNA"/>
</dbReference>
<dbReference type="STRING" id="6412.T1FZF0"/>
<evidence type="ECO:0000256" key="5">
    <source>
        <dbReference type="PROSITE-ProRule" id="PRU00023"/>
    </source>
</evidence>
<evidence type="ECO:0000256" key="2">
    <source>
        <dbReference type="ARBA" id="ARBA00022737"/>
    </source>
</evidence>
<dbReference type="InterPro" id="IPR000582">
    <property type="entry name" value="Acyl-CoA-binding_protein"/>
</dbReference>
<dbReference type="AlphaFoldDB" id="T1FZF0"/>
<evidence type="ECO:0000256" key="4">
    <source>
        <dbReference type="ARBA" id="ARBA00023121"/>
    </source>
</evidence>
<reference evidence="8" key="3">
    <citation type="submission" date="2015-06" db="UniProtKB">
        <authorList>
            <consortium name="EnsemblMetazoa"/>
        </authorList>
    </citation>
    <scope>IDENTIFICATION</scope>
</reference>
<dbReference type="PRINTS" id="PR00689">
    <property type="entry name" value="ACOABINDINGP"/>
</dbReference>
<dbReference type="CTD" id="20214198"/>
<dbReference type="PRINTS" id="PR01415">
    <property type="entry name" value="ANKYRIN"/>
</dbReference>
<keyword evidence="2" id="KW-0677">Repeat</keyword>
<sequence>MLEQSESDLLERFLFAANYVRTIHNKLGSDDLLYLYSRYKQALDGNCSTPRPGFFDFQGKQKWDAWKAIENKSKEESMLEYISKVSDIDQNWEDNLKTGSKAKTGLGLGVSKFVHQENDLNENNKSIFDFCQEGNLEKLNEMLKPSQIDDKDENGMSLLHWSCDRGNIEIVKYLLEKGANINLQDDELQTALHYAAFCNYIEVVKVLIEHGADCNIEDSSKCTAKNVATSKEIVEILSTLS</sequence>
<dbReference type="EMBL" id="AMQM01001367">
    <property type="status" value="NOT_ANNOTATED_CDS"/>
    <property type="molecule type" value="Genomic_DNA"/>
</dbReference>
<dbReference type="InterPro" id="IPR002110">
    <property type="entry name" value="Ankyrin_rpt"/>
</dbReference>
<keyword evidence="9" id="KW-1185">Reference proteome</keyword>
<dbReference type="PANTHER" id="PTHR24119:SF0">
    <property type="entry name" value="ACYL-COA-BINDING DOMAIN-CONTAINING PROTEIN 6"/>
    <property type="match status" value="1"/>
</dbReference>
<dbReference type="KEGG" id="hro:HELRODRAFT_68450"/>
<dbReference type="InParanoid" id="T1FZF0"/>
<dbReference type="OMA" id="ARSKWQA"/>
<dbReference type="Gene3D" id="1.20.80.10">
    <property type="match status" value="1"/>
</dbReference>
<evidence type="ECO:0000313" key="7">
    <source>
        <dbReference type="EMBL" id="ESN96232.1"/>
    </source>
</evidence>
<dbReference type="InterPro" id="IPR036770">
    <property type="entry name" value="Ankyrin_rpt-contain_sf"/>
</dbReference>
<evidence type="ECO:0000313" key="9">
    <source>
        <dbReference type="Proteomes" id="UP000015101"/>
    </source>
</evidence>
<reference evidence="9" key="1">
    <citation type="submission" date="2012-12" db="EMBL/GenBank/DDBJ databases">
        <authorList>
            <person name="Hellsten U."/>
            <person name="Grimwood J."/>
            <person name="Chapman J.A."/>
            <person name="Shapiro H."/>
            <person name="Aerts A."/>
            <person name="Otillar R.P."/>
            <person name="Terry A.Y."/>
            <person name="Boore J.L."/>
            <person name="Simakov O."/>
            <person name="Marletaz F."/>
            <person name="Cho S.-J."/>
            <person name="Edsinger-Gonzales E."/>
            <person name="Havlak P."/>
            <person name="Kuo D.-H."/>
            <person name="Larsson T."/>
            <person name="Lv J."/>
            <person name="Arendt D."/>
            <person name="Savage R."/>
            <person name="Osoegawa K."/>
            <person name="de Jong P."/>
            <person name="Lindberg D.R."/>
            <person name="Seaver E.C."/>
            <person name="Weisblat D.A."/>
            <person name="Putnam N.H."/>
            <person name="Grigoriev I.V."/>
            <person name="Rokhsar D.S."/>
        </authorList>
    </citation>
    <scope>NUCLEOTIDE SEQUENCE</scope>
</reference>
<dbReference type="HOGENOM" id="CLU_050309_1_0_1"/>
<dbReference type="PROSITE" id="PS50088">
    <property type="entry name" value="ANK_REPEAT"/>
    <property type="match status" value="2"/>
</dbReference>
<reference evidence="7 9" key="2">
    <citation type="journal article" date="2013" name="Nature">
        <title>Insights into bilaterian evolution from three spiralian genomes.</title>
        <authorList>
            <person name="Simakov O."/>
            <person name="Marletaz F."/>
            <person name="Cho S.J."/>
            <person name="Edsinger-Gonzales E."/>
            <person name="Havlak P."/>
            <person name="Hellsten U."/>
            <person name="Kuo D.H."/>
            <person name="Larsson T."/>
            <person name="Lv J."/>
            <person name="Arendt D."/>
            <person name="Savage R."/>
            <person name="Osoegawa K."/>
            <person name="de Jong P."/>
            <person name="Grimwood J."/>
            <person name="Chapman J.A."/>
            <person name="Shapiro H."/>
            <person name="Aerts A."/>
            <person name="Otillar R.P."/>
            <person name="Terry A.Y."/>
            <person name="Boore J.L."/>
            <person name="Grigoriev I.V."/>
            <person name="Lindberg D.R."/>
            <person name="Seaver E.C."/>
            <person name="Weisblat D.A."/>
            <person name="Putnam N.H."/>
            <person name="Rokhsar D.S."/>
        </authorList>
    </citation>
    <scope>NUCLEOTIDE SEQUENCE</scope>
</reference>
<dbReference type="GeneID" id="20214198"/>
<dbReference type="PROSITE" id="PS51228">
    <property type="entry name" value="ACB_2"/>
    <property type="match status" value="1"/>
</dbReference>
<organism evidence="8 9">
    <name type="scientific">Helobdella robusta</name>
    <name type="common">Californian leech</name>
    <dbReference type="NCBI Taxonomy" id="6412"/>
    <lineage>
        <taxon>Eukaryota</taxon>
        <taxon>Metazoa</taxon>
        <taxon>Spiralia</taxon>
        <taxon>Lophotrochozoa</taxon>
        <taxon>Annelida</taxon>
        <taxon>Clitellata</taxon>
        <taxon>Hirudinea</taxon>
        <taxon>Rhynchobdellida</taxon>
        <taxon>Glossiphoniidae</taxon>
        <taxon>Helobdella</taxon>
    </lineage>
</organism>
<feature type="repeat" description="ANK" evidence="5">
    <location>
        <begin position="187"/>
        <end position="219"/>
    </location>
</feature>
<name>T1FZF0_HELRO</name>
<dbReference type="Proteomes" id="UP000015101">
    <property type="component" value="Unassembled WGS sequence"/>
</dbReference>
<dbReference type="Pfam" id="PF12796">
    <property type="entry name" value="Ank_2"/>
    <property type="match status" value="1"/>
</dbReference>
<keyword evidence="4" id="KW-0446">Lipid-binding</keyword>
<feature type="domain" description="ACB" evidence="6">
    <location>
        <begin position="9"/>
        <end position="94"/>
    </location>
</feature>
<evidence type="ECO:0000256" key="1">
    <source>
        <dbReference type="ARBA" id="ARBA00018419"/>
    </source>
</evidence>
<evidence type="ECO:0000313" key="8">
    <source>
        <dbReference type="EnsemblMetazoa" id="HelroP68450"/>
    </source>
</evidence>
<keyword evidence="3 5" id="KW-0040">ANK repeat</keyword>